<protein>
    <submittedName>
        <fullName evidence="2">Uncharacterized protein</fullName>
    </submittedName>
</protein>
<reference evidence="2 3" key="1">
    <citation type="journal article" date="2020" name="Phytopathology">
        <title>Genome Sequence Resources of Colletotrichum truncatum, C. plurivorum, C. musicola, and C. sojae: Four Species Pathogenic to Soybean (Glycine max).</title>
        <authorList>
            <person name="Rogerio F."/>
            <person name="Boufleur T.R."/>
            <person name="Ciampi-Guillardi M."/>
            <person name="Sukno S.A."/>
            <person name="Thon M.R."/>
            <person name="Massola Junior N.S."/>
            <person name="Baroncelli R."/>
        </authorList>
    </citation>
    <scope>NUCLEOTIDE SEQUENCE [LARGE SCALE GENOMIC DNA]</scope>
    <source>
        <strain evidence="2 3">LFN0009</strain>
    </source>
</reference>
<dbReference type="Proteomes" id="UP000652219">
    <property type="component" value="Unassembled WGS sequence"/>
</dbReference>
<name>A0A8H6MIY7_9PEZI</name>
<evidence type="ECO:0000313" key="2">
    <source>
        <dbReference type="EMBL" id="KAF6786585.1"/>
    </source>
</evidence>
<evidence type="ECO:0000256" key="1">
    <source>
        <dbReference type="SAM" id="MobiDB-lite"/>
    </source>
</evidence>
<proteinExistence type="predicted"/>
<accession>A0A8H6MIY7</accession>
<feature type="region of interest" description="Disordered" evidence="1">
    <location>
        <begin position="50"/>
        <end position="77"/>
    </location>
</feature>
<feature type="compositionally biased region" description="Low complexity" evidence="1">
    <location>
        <begin position="57"/>
        <end position="67"/>
    </location>
</feature>
<evidence type="ECO:0000313" key="3">
    <source>
        <dbReference type="Proteomes" id="UP000652219"/>
    </source>
</evidence>
<gene>
    <name evidence="2" type="ORF">CSOJ01_15399</name>
</gene>
<organism evidence="2 3">
    <name type="scientific">Colletotrichum sojae</name>
    <dbReference type="NCBI Taxonomy" id="2175907"/>
    <lineage>
        <taxon>Eukaryota</taxon>
        <taxon>Fungi</taxon>
        <taxon>Dikarya</taxon>
        <taxon>Ascomycota</taxon>
        <taxon>Pezizomycotina</taxon>
        <taxon>Sordariomycetes</taxon>
        <taxon>Hypocreomycetidae</taxon>
        <taxon>Glomerellales</taxon>
        <taxon>Glomerellaceae</taxon>
        <taxon>Colletotrichum</taxon>
        <taxon>Colletotrichum orchidearum species complex</taxon>
    </lineage>
</organism>
<feature type="compositionally biased region" description="Basic residues" evidence="1">
    <location>
        <begin position="68"/>
        <end position="77"/>
    </location>
</feature>
<dbReference type="AlphaFoldDB" id="A0A8H6MIY7"/>
<sequence length="280" mass="31558">MTLLSPISSEIGLWNFERDTVENTGTVTFESHTNLGETDDSLSEHLDRMSIERDDTSQPASASTPPSRKLRRRARGKGNRADQFCIYRTSDGRKIPALAIEYKAPHKLGRNEVVTGLVSEIRPERDVINKNGEGFAFASKALAAAVVTQLFSYIIGKGIQYRYVCTGEAFVFLHIPDDPTTVYYHVCIPNLDVLDNDENRLHRTAVAQVFAFIIQALRTKPPPPSWHDAAAAIDTWAVEYDDVLRNIPESVRKEARDSPYKPQRWQGFKCSLIRTRSCCK</sequence>
<keyword evidence="3" id="KW-1185">Reference proteome</keyword>
<dbReference type="EMBL" id="WIGN01000637">
    <property type="protein sequence ID" value="KAF6786585.1"/>
    <property type="molecule type" value="Genomic_DNA"/>
</dbReference>
<comment type="caution">
    <text evidence="2">The sequence shown here is derived from an EMBL/GenBank/DDBJ whole genome shotgun (WGS) entry which is preliminary data.</text>
</comment>